<dbReference type="KEGG" id="sci:B446_20125"/>
<gene>
    <name evidence="2" type="ORF">B446_20125</name>
</gene>
<evidence type="ECO:0000313" key="3">
    <source>
        <dbReference type="Proteomes" id="UP000015423"/>
    </source>
</evidence>
<dbReference type="RefSeq" id="WP_020941295.1">
    <property type="nucleotide sequence ID" value="NC_021985.1"/>
</dbReference>
<reference evidence="2 3" key="2">
    <citation type="journal article" date="2013" name="J. Biotechnol.">
        <title>Complete genome sequence of the kirromycin producer Streptomyces collinus Tu 365 consisting of a linear chromosome and two linear plasmids.</title>
        <authorList>
            <person name="Ruckert C."/>
            <person name="Szczepanowski R."/>
            <person name="Albersmeier A."/>
            <person name="Goesmann A."/>
            <person name="Iftime D."/>
            <person name="Musiol E.M."/>
            <person name="Blin K."/>
            <person name="Wohlleben W."/>
            <person name="Puhler A."/>
            <person name="Kalinowski J."/>
            <person name="Weber T."/>
        </authorList>
    </citation>
    <scope>NUCLEOTIDE SEQUENCE [LARGE SCALE GENOMIC DNA]</scope>
    <source>
        <strain evidence="3">DSM 40733 / Tue 365</strain>
    </source>
</reference>
<dbReference type="AlphaFoldDB" id="S5VJS7"/>
<keyword evidence="3" id="KW-1185">Reference proteome</keyword>
<reference evidence="3" key="1">
    <citation type="submission" date="2012-10" db="EMBL/GenBank/DDBJ databases">
        <title>The complete genome sequence of Streptomyces collinus Tu 365.</title>
        <authorList>
            <person name="Ruckert C."/>
            <person name="Szczepanowski R."/>
            <person name="Goesmann A."/>
            <person name="Pross E.K."/>
            <person name="Musiol E.M."/>
            <person name="Blin K."/>
            <person name="Wohlleben W."/>
            <person name="Puhler A."/>
            <person name="Weber T."/>
            <person name="Kalinowski J."/>
        </authorList>
    </citation>
    <scope>NUCLEOTIDE SEQUENCE [LARGE SCALE GENOMIC DNA]</scope>
    <source>
        <strain evidence="3">DSM 40733 / Tue 365</strain>
    </source>
</reference>
<dbReference type="InterPro" id="IPR007278">
    <property type="entry name" value="DUF397"/>
</dbReference>
<evidence type="ECO:0000313" key="2">
    <source>
        <dbReference type="EMBL" id="AGS70837.1"/>
    </source>
</evidence>
<sequence>MTGTLRWHKASYSDAGGGQCLEVAPTPTTIHIRDSKNPEGPRLTVSPGAWAGFLRTPAFPPASASSW</sequence>
<dbReference type="STRING" id="1214242.B446_20125"/>
<dbReference type="HOGENOM" id="CLU_131550_2_1_11"/>
<dbReference type="Proteomes" id="UP000015423">
    <property type="component" value="Chromosome"/>
</dbReference>
<organism evidence="2 3">
    <name type="scientific">Streptomyces collinus (strain DSM 40733 / Tue 365)</name>
    <dbReference type="NCBI Taxonomy" id="1214242"/>
    <lineage>
        <taxon>Bacteria</taxon>
        <taxon>Bacillati</taxon>
        <taxon>Actinomycetota</taxon>
        <taxon>Actinomycetes</taxon>
        <taxon>Kitasatosporales</taxon>
        <taxon>Streptomycetaceae</taxon>
        <taxon>Streptomyces</taxon>
    </lineage>
</organism>
<name>S5VJS7_STRC3</name>
<evidence type="ECO:0000259" key="1">
    <source>
        <dbReference type="Pfam" id="PF04149"/>
    </source>
</evidence>
<dbReference type="EMBL" id="CP006259">
    <property type="protein sequence ID" value="AGS70837.1"/>
    <property type="molecule type" value="Genomic_DNA"/>
</dbReference>
<dbReference type="Pfam" id="PF04149">
    <property type="entry name" value="DUF397"/>
    <property type="match status" value="1"/>
</dbReference>
<proteinExistence type="predicted"/>
<protein>
    <recommendedName>
        <fullName evidence="1">DUF397 domain-containing protein</fullName>
    </recommendedName>
</protein>
<feature type="domain" description="DUF397" evidence="1">
    <location>
        <begin position="5"/>
        <end position="55"/>
    </location>
</feature>
<accession>S5VJS7</accession>